<dbReference type="SMR" id="A0A1I7SS23"/>
<keyword evidence="5" id="KW-1185">Reference proteome</keyword>
<dbReference type="AlphaFoldDB" id="A0A1I7SS23"/>
<evidence type="ECO:0000313" key="3">
    <source>
        <dbReference type="EMBL" id="CAD5220031.1"/>
    </source>
</evidence>
<evidence type="ECO:0000313" key="6">
    <source>
        <dbReference type="WBParaSite" id="BXY_1584000.1"/>
    </source>
</evidence>
<sequence length="196" mass="21700">MYDFEKSNDFCKVETSNSDPVNVIKMGELAALNYQLINRIYPIRKYVLFASVAFIVLSFLIILESAFILTSNHTINSPFLIIFSYLLAWLLILFGVVGLKYGCLSASIVNTAPTIQTERPTSPAIWITGTLAQPQEEGLNIPGMVPNLLPGYPAPPPRYSSLGINEPPVRSKSFRIPHSAHGLRSPPPSYPRHSIV</sequence>
<evidence type="ECO:0000256" key="1">
    <source>
        <dbReference type="SAM" id="MobiDB-lite"/>
    </source>
</evidence>
<evidence type="ECO:0000313" key="4">
    <source>
        <dbReference type="Proteomes" id="UP000095284"/>
    </source>
</evidence>
<accession>A0A1I7SS23</accession>
<feature type="transmembrane region" description="Helical" evidence="2">
    <location>
        <begin position="46"/>
        <end position="69"/>
    </location>
</feature>
<dbReference type="Proteomes" id="UP000095284">
    <property type="component" value="Unplaced"/>
</dbReference>
<keyword evidence="2" id="KW-0472">Membrane</keyword>
<dbReference type="Proteomes" id="UP000659654">
    <property type="component" value="Unassembled WGS sequence"/>
</dbReference>
<evidence type="ECO:0000313" key="5">
    <source>
        <dbReference type="Proteomes" id="UP000659654"/>
    </source>
</evidence>
<dbReference type="EMBL" id="CAJFCV020000003">
    <property type="protein sequence ID" value="CAG9105772.1"/>
    <property type="molecule type" value="Genomic_DNA"/>
</dbReference>
<proteinExistence type="predicted"/>
<feature type="transmembrane region" description="Helical" evidence="2">
    <location>
        <begin position="75"/>
        <end position="99"/>
    </location>
</feature>
<reference evidence="3" key="2">
    <citation type="submission" date="2020-09" db="EMBL/GenBank/DDBJ databases">
        <authorList>
            <person name="Kikuchi T."/>
        </authorList>
    </citation>
    <scope>NUCLEOTIDE SEQUENCE</scope>
    <source>
        <strain evidence="3">Ka4C1</strain>
    </source>
</reference>
<keyword evidence="2" id="KW-0812">Transmembrane</keyword>
<dbReference type="Proteomes" id="UP000582659">
    <property type="component" value="Unassembled WGS sequence"/>
</dbReference>
<name>A0A1I7SS23_BURXY</name>
<dbReference type="EMBL" id="CAJFDI010000003">
    <property type="protein sequence ID" value="CAD5220031.1"/>
    <property type="molecule type" value="Genomic_DNA"/>
</dbReference>
<evidence type="ECO:0000256" key="2">
    <source>
        <dbReference type="SAM" id="Phobius"/>
    </source>
</evidence>
<gene>
    <name evidence="3" type="ORF">BXYJ_LOCUS5975</name>
</gene>
<feature type="region of interest" description="Disordered" evidence="1">
    <location>
        <begin position="175"/>
        <end position="196"/>
    </location>
</feature>
<keyword evidence="2" id="KW-1133">Transmembrane helix</keyword>
<protein>
    <submittedName>
        <fullName evidence="3">(pine wood nematode) hypothetical protein</fullName>
    </submittedName>
</protein>
<reference evidence="6" key="1">
    <citation type="submission" date="2016-11" db="UniProtKB">
        <authorList>
            <consortium name="WormBaseParasite"/>
        </authorList>
    </citation>
    <scope>IDENTIFICATION</scope>
</reference>
<organism evidence="4 6">
    <name type="scientific">Bursaphelenchus xylophilus</name>
    <name type="common">Pinewood nematode worm</name>
    <name type="synonym">Aphelenchoides xylophilus</name>
    <dbReference type="NCBI Taxonomy" id="6326"/>
    <lineage>
        <taxon>Eukaryota</taxon>
        <taxon>Metazoa</taxon>
        <taxon>Ecdysozoa</taxon>
        <taxon>Nematoda</taxon>
        <taxon>Chromadorea</taxon>
        <taxon>Rhabditida</taxon>
        <taxon>Tylenchina</taxon>
        <taxon>Tylenchomorpha</taxon>
        <taxon>Aphelenchoidea</taxon>
        <taxon>Aphelenchoididae</taxon>
        <taxon>Bursaphelenchus</taxon>
    </lineage>
</organism>
<dbReference type="OrthoDB" id="5874561at2759"/>
<dbReference type="WBParaSite" id="BXY_1584000.1">
    <property type="protein sequence ID" value="BXY_1584000.1"/>
    <property type="gene ID" value="BXY_1584000"/>
</dbReference>